<evidence type="ECO:0000313" key="3">
    <source>
        <dbReference type="Proteomes" id="UP001234178"/>
    </source>
</evidence>
<evidence type="ECO:0000313" key="2">
    <source>
        <dbReference type="EMBL" id="KAK4045082.1"/>
    </source>
</evidence>
<dbReference type="InterPro" id="IPR037401">
    <property type="entry name" value="SnoaL-like"/>
</dbReference>
<gene>
    <name evidence="2" type="ORF">OUZ56_032490</name>
</gene>
<reference evidence="2 3" key="1">
    <citation type="journal article" date="2023" name="Nucleic Acids Res.">
        <title>The hologenome of Daphnia magna reveals possible DNA methylation and microbiome-mediated evolution of the host genome.</title>
        <authorList>
            <person name="Chaturvedi A."/>
            <person name="Li X."/>
            <person name="Dhandapani V."/>
            <person name="Marshall H."/>
            <person name="Kissane S."/>
            <person name="Cuenca-Cambronero M."/>
            <person name="Asole G."/>
            <person name="Calvet F."/>
            <person name="Ruiz-Romero M."/>
            <person name="Marangio P."/>
            <person name="Guigo R."/>
            <person name="Rago D."/>
            <person name="Mirbahai L."/>
            <person name="Eastwood N."/>
            <person name="Colbourne J.K."/>
            <person name="Zhou J."/>
            <person name="Mallon E."/>
            <person name="Orsini L."/>
        </authorList>
    </citation>
    <scope>NUCLEOTIDE SEQUENCE [LARGE SCALE GENOMIC DNA]</scope>
    <source>
        <strain evidence="2">LRV0_1</strain>
    </source>
</reference>
<feature type="domain" description="SnoaL-like" evidence="1">
    <location>
        <begin position="410"/>
        <end position="515"/>
    </location>
</feature>
<proteinExistence type="predicted"/>
<sequence>MADAATPETSVGDASLSDAGAVDATVDATAEETSCEGTAEEIKIPKNTVFRLRACEVPTVGEVTEWRDPVSGTTAVGKALLQKIAGQAPSMNFRSENDVLAVGAATASLGVLGGDYCALVVADFPPRYNQSNANDGDQDNSLGAYILRKDTSRAAERVGFQLAGHFVADYQTGGPDGVGVRLGPNTFVQRTQVSGGRHLFDIRIRPGTTGTELRFALDGTPVPPKPVPNDIDRVTADTPLSIGGRQGLRSFYRGSVYEIHFLGGSQDAPCDALAKKRKEMLTSRVQIPSPAPVRAPVTVQVAGVSRFVLSSVTTVRGTGPRTTTGREFARRVRRAIGYREVLGGATGKKSIGSFVFPLRPGRRQKPSVTFGHRGFSHLLGLLVFARERPLQTSRRDRRRVRAMSDAPHLERFFRAFAAKDFATMNDCYADGATFTDPVFVDLKGAEVRGMWTMLLSGASADFHIEFRDLRETPQADGTVVGEGSWTAKYTFSATKRPVINHVKSRVVLRDGKIVDQRDTFPLDTWLKQALGVPGALFGGFGFFQRFFQKKVRARLLAFVAQRGA</sequence>
<dbReference type="Pfam" id="PF12680">
    <property type="entry name" value="SnoaL_2"/>
    <property type="match status" value="1"/>
</dbReference>
<evidence type="ECO:0000259" key="1">
    <source>
        <dbReference type="Pfam" id="PF12680"/>
    </source>
</evidence>
<accession>A0ABR0B919</accession>
<keyword evidence="3" id="KW-1185">Reference proteome</keyword>
<name>A0ABR0B919_9CRUS</name>
<dbReference type="InterPro" id="IPR032710">
    <property type="entry name" value="NTF2-like_dom_sf"/>
</dbReference>
<dbReference type="Gene3D" id="3.10.450.50">
    <property type="match status" value="1"/>
</dbReference>
<dbReference type="Proteomes" id="UP001234178">
    <property type="component" value="Unassembled WGS sequence"/>
</dbReference>
<dbReference type="SUPFAM" id="SSF54427">
    <property type="entry name" value="NTF2-like"/>
    <property type="match status" value="1"/>
</dbReference>
<comment type="caution">
    <text evidence="2">The sequence shown here is derived from an EMBL/GenBank/DDBJ whole genome shotgun (WGS) entry which is preliminary data.</text>
</comment>
<protein>
    <recommendedName>
        <fullName evidence="1">SnoaL-like domain-containing protein</fullName>
    </recommendedName>
</protein>
<dbReference type="EMBL" id="JAOYFB010000041">
    <property type="protein sequence ID" value="KAK4045082.1"/>
    <property type="molecule type" value="Genomic_DNA"/>
</dbReference>
<organism evidence="2 3">
    <name type="scientific">Daphnia magna</name>
    <dbReference type="NCBI Taxonomy" id="35525"/>
    <lineage>
        <taxon>Eukaryota</taxon>
        <taxon>Metazoa</taxon>
        <taxon>Ecdysozoa</taxon>
        <taxon>Arthropoda</taxon>
        <taxon>Crustacea</taxon>
        <taxon>Branchiopoda</taxon>
        <taxon>Diplostraca</taxon>
        <taxon>Cladocera</taxon>
        <taxon>Anomopoda</taxon>
        <taxon>Daphniidae</taxon>
        <taxon>Daphnia</taxon>
    </lineage>
</organism>